<sequence>MHYKKLLLTFSLFCLVDAQANPLLGTWQFIEGKYATDNGYVTAKSPNLTSVKVISDTHFSYITQQNGNFLYAGGGPYKIDKTHFYETFAYGNVPSLLGKTMAFSYKIEGQLWHHTLHENGKLVESEIWEKVDSKN</sequence>
<evidence type="ECO:0000313" key="3">
    <source>
        <dbReference type="Proteomes" id="UP000586305"/>
    </source>
</evidence>
<feature type="chain" id="PRO_5032766630" description="DUF4488 domain-containing protein" evidence="1">
    <location>
        <begin position="21"/>
        <end position="135"/>
    </location>
</feature>
<comment type="caution">
    <text evidence="2">The sequence shown here is derived from an EMBL/GenBank/DDBJ whole genome shotgun (WGS) entry which is preliminary data.</text>
</comment>
<dbReference type="Gene3D" id="2.40.128.490">
    <property type="entry name" value="Uncharacterised protein PF14869, DUF4488"/>
    <property type="match status" value="1"/>
</dbReference>
<accession>A0A849V7R5</accession>
<evidence type="ECO:0000313" key="2">
    <source>
        <dbReference type="EMBL" id="NOU49266.1"/>
    </source>
</evidence>
<proteinExistence type="predicted"/>
<reference evidence="2 3" key="1">
    <citation type="submission" date="2020-04" db="EMBL/GenBank/DDBJ databases">
        <title>Pseudoalteromonas caenipelagi sp. nov., isolated from a tidal flat.</title>
        <authorList>
            <person name="Park S."/>
            <person name="Yoon J.-H."/>
        </authorList>
    </citation>
    <scope>NUCLEOTIDE SEQUENCE [LARGE SCALE GENOMIC DNA]</scope>
    <source>
        <strain evidence="2 3">JBTF-M23</strain>
    </source>
</reference>
<protein>
    <recommendedName>
        <fullName evidence="4">DUF4488 domain-containing protein</fullName>
    </recommendedName>
</protein>
<keyword evidence="3" id="KW-1185">Reference proteome</keyword>
<dbReference type="RefSeq" id="WP_171624354.1">
    <property type="nucleotide sequence ID" value="NZ_JABBPG010000001.1"/>
</dbReference>
<organism evidence="2 3">
    <name type="scientific">Pseudoalteromonas caenipelagi</name>
    <dbReference type="NCBI Taxonomy" id="2726988"/>
    <lineage>
        <taxon>Bacteria</taxon>
        <taxon>Pseudomonadati</taxon>
        <taxon>Pseudomonadota</taxon>
        <taxon>Gammaproteobacteria</taxon>
        <taxon>Alteromonadales</taxon>
        <taxon>Pseudoalteromonadaceae</taxon>
        <taxon>Pseudoalteromonas</taxon>
    </lineage>
</organism>
<keyword evidence="1" id="KW-0732">Signal</keyword>
<evidence type="ECO:0000256" key="1">
    <source>
        <dbReference type="SAM" id="SignalP"/>
    </source>
</evidence>
<dbReference type="Proteomes" id="UP000586305">
    <property type="component" value="Unassembled WGS sequence"/>
</dbReference>
<gene>
    <name evidence="2" type="ORF">HG263_01695</name>
</gene>
<dbReference type="EMBL" id="JABBPG010000001">
    <property type="protein sequence ID" value="NOU49266.1"/>
    <property type="molecule type" value="Genomic_DNA"/>
</dbReference>
<dbReference type="AlphaFoldDB" id="A0A849V7R5"/>
<feature type="signal peptide" evidence="1">
    <location>
        <begin position="1"/>
        <end position="20"/>
    </location>
</feature>
<name>A0A849V7R5_9GAMM</name>
<evidence type="ECO:0008006" key="4">
    <source>
        <dbReference type="Google" id="ProtNLM"/>
    </source>
</evidence>